<keyword evidence="3 4" id="KW-0326">Glycosidase</keyword>
<comment type="catalytic activity">
    <reaction evidence="4">
        <text>Random hydrolysis of (1-&gt;4)-beta-D-mannosidic linkages in mannans, galactomannans and glucomannans.</text>
        <dbReference type="EC" id="3.2.1.78"/>
    </reaction>
</comment>
<dbReference type="InterPro" id="IPR016714">
    <property type="entry name" value="MANB/E"/>
</dbReference>
<dbReference type="OrthoDB" id="9816550at2"/>
<keyword evidence="4" id="KW-0119">Carbohydrate metabolism</keyword>
<dbReference type="Pfam" id="PF02156">
    <property type="entry name" value="Glyco_hydro_26"/>
    <property type="match status" value="1"/>
</dbReference>
<dbReference type="Gene3D" id="3.20.20.80">
    <property type="entry name" value="Glycosidases"/>
    <property type="match status" value="1"/>
</dbReference>
<gene>
    <name evidence="10" type="ORF">FVR03_00780</name>
</gene>
<keyword evidence="2 4" id="KW-0378">Hydrolase</keyword>
<feature type="binding site" evidence="6">
    <location>
        <position position="195"/>
    </location>
    <ligand>
        <name>substrate</name>
    </ligand>
</feature>
<dbReference type="GO" id="GO:0006080">
    <property type="term" value="P:substituted mannan metabolic process"/>
    <property type="evidence" value="ECO:0007669"/>
    <property type="project" value="UniProtKB-UniRule"/>
</dbReference>
<sequence>MPKITLLLIVSLLAAVAGAQAQKVQLIDKQATRETKALYQNLWRLSGKHTLFGHQHATEYGHGWAGEAGRSDVKSVTGSHPAVIGVDFSGFSGSSPEAMERAKEAVRQNVVDTYNRGGITTVAWHFNNPVSEGGFYWKDSVSLPAVKYIIPGGEAHAQYKVILNGIGEWAHSIKGEDGALVPVIFRPYHEFDGDWFWWGKAHTSREDFIQLWRFTVTYLRDSLQVHNFIYAFSPDNRFNSEAEFLERYPGDDWVDMVGMDNYADVGRDQYDIETATRKLKIVSDYAVKKKKLAAFTETGLESIPNKTWWTKTLLPILKAEGMRLAYVLVWRNDIWSPTHYYAPYPGHGSVPDFMEFYHDPFSLFEKDLGAIYKRKKFLGVF</sequence>
<keyword evidence="4" id="KW-0964">Secreted</keyword>
<evidence type="ECO:0000256" key="1">
    <source>
        <dbReference type="ARBA" id="ARBA00007754"/>
    </source>
</evidence>
<evidence type="ECO:0000256" key="5">
    <source>
        <dbReference type="PIRSR" id="PIRSR018168-1"/>
    </source>
</evidence>
<comment type="similarity">
    <text evidence="1 4 8">Belongs to the glycosyl hydrolase 26 family.</text>
</comment>
<dbReference type="PANTHER" id="PTHR40079:SF4">
    <property type="entry name" value="GH26 DOMAIN-CONTAINING PROTEIN-RELATED"/>
    <property type="match status" value="1"/>
</dbReference>
<feature type="binding site" evidence="6">
    <location>
        <position position="125"/>
    </location>
    <ligand>
        <name>substrate</name>
    </ligand>
</feature>
<evidence type="ECO:0000259" key="9">
    <source>
        <dbReference type="PROSITE" id="PS51764"/>
    </source>
</evidence>
<dbReference type="EMBL" id="VRTY01000002">
    <property type="protein sequence ID" value="TXK52667.1"/>
    <property type="molecule type" value="Genomic_DNA"/>
</dbReference>
<evidence type="ECO:0000313" key="11">
    <source>
        <dbReference type="Proteomes" id="UP000321926"/>
    </source>
</evidence>
<evidence type="ECO:0000313" key="10">
    <source>
        <dbReference type="EMBL" id="TXK52667.1"/>
    </source>
</evidence>
<feature type="active site" description="Proton donor" evidence="5 8">
    <location>
        <position position="190"/>
    </location>
</feature>
<dbReference type="PRINTS" id="PR00739">
    <property type="entry name" value="GLHYDRLASE26"/>
</dbReference>
<evidence type="ECO:0000256" key="6">
    <source>
        <dbReference type="PIRSR" id="PIRSR018168-2"/>
    </source>
</evidence>
<dbReference type="SUPFAM" id="SSF51445">
    <property type="entry name" value="(Trans)glycosidases"/>
    <property type="match status" value="1"/>
</dbReference>
<feature type="site" description="Plays an important role in maintaining the position of the catalytic nucleophile" evidence="7">
    <location>
        <position position="189"/>
    </location>
</feature>
<feature type="chain" id="PRO_5023585071" description="Mannan endo-1,4-beta-mannosidase" evidence="4">
    <location>
        <begin position="22"/>
        <end position="381"/>
    </location>
</feature>
<protein>
    <recommendedName>
        <fullName evidence="4">Mannan endo-1,4-beta-mannosidase</fullName>
        <ecNumber evidence="4">3.2.1.78</ecNumber>
    </recommendedName>
</protein>
<dbReference type="AlphaFoldDB" id="A0A5C8KEJ3"/>
<dbReference type="GO" id="GO:0016985">
    <property type="term" value="F:mannan endo-1,4-beta-mannosidase activity"/>
    <property type="evidence" value="ECO:0007669"/>
    <property type="project" value="UniProtKB-UniRule"/>
</dbReference>
<reference evidence="10 11" key="1">
    <citation type="submission" date="2019-08" db="EMBL/GenBank/DDBJ databases">
        <authorList>
            <person name="Shi S."/>
        </authorList>
    </citation>
    <scope>NUCLEOTIDE SEQUENCE [LARGE SCALE GENOMIC DNA]</scope>
    <source>
        <strain evidence="10 11">GY10130</strain>
    </source>
</reference>
<proteinExistence type="inferred from homology"/>
<feature type="domain" description="GH26" evidence="9">
    <location>
        <begin position="33"/>
        <end position="366"/>
    </location>
</feature>
<keyword evidence="11" id="KW-1185">Reference proteome</keyword>
<name>A0A5C8KEJ3_9BACT</name>
<comment type="subcellular location">
    <subcellularLocation>
        <location evidence="4">Secreted</location>
    </subcellularLocation>
</comment>
<evidence type="ECO:0000256" key="7">
    <source>
        <dbReference type="PIRSR" id="PIRSR018168-3"/>
    </source>
</evidence>
<accession>A0A5C8KEJ3</accession>
<evidence type="ECO:0000256" key="4">
    <source>
        <dbReference type="PIRNR" id="PIRNR018168"/>
    </source>
</evidence>
<dbReference type="EC" id="3.2.1.78" evidence="4"/>
<dbReference type="InterPro" id="IPR022790">
    <property type="entry name" value="GH26_dom"/>
</dbReference>
<feature type="active site" description="Nucleophile" evidence="5 8">
    <location>
        <position position="297"/>
    </location>
</feature>
<dbReference type="InterPro" id="IPR017853">
    <property type="entry name" value="GH"/>
</dbReference>
<feature type="signal peptide" evidence="4">
    <location>
        <begin position="1"/>
        <end position="21"/>
    </location>
</feature>
<dbReference type="GO" id="GO:0005576">
    <property type="term" value="C:extracellular region"/>
    <property type="evidence" value="ECO:0007669"/>
    <property type="project" value="UniProtKB-SubCell"/>
</dbReference>
<dbReference type="PROSITE" id="PS51764">
    <property type="entry name" value="GH26"/>
    <property type="match status" value="1"/>
</dbReference>
<dbReference type="Proteomes" id="UP000321926">
    <property type="component" value="Unassembled WGS sequence"/>
</dbReference>
<comment type="caution">
    <text evidence="10">The sequence shown here is derived from an EMBL/GenBank/DDBJ whole genome shotgun (WGS) entry which is preliminary data.</text>
</comment>
<feature type="binding site" evidence="6">
    <location>
        <position position="262"/>
    </location>
    <ligand>
        <name>substrate</name>
    </ligand>
</feature>
<organism evidence="10 11">
    <name type="scientific">Pontibacter qinzhouensis</name>
    <dbReference type="NCBI Taxonomy" id="2603253"/>
    <lineage>
        <taxon>Bacteria</taxon>
        <taxon>Pseudomonadati</taxon>
        <taxon>Bacteroidota</taxon>
        <taxon>Cytophagia</taxon>
        <taxon>Cytophagales</taxon>
        <taxon>Hymenobacteraceae</taxon>
        <taxon>Pontibacter</taxon>
    </lineage>
</organism>
<dbReference type="InterPro" id="IPR000805">
    <property type="entry name" value="Glyco_hydro_26"/>
</dbReference>
<keyword evidence="4" id="KW-0732">Signal</keyword>
<evidence type="ECO:0000256" key="2">
    <source>
        <dbReference type="ARBA" id="ARBA00022801"/>
    </source>
</evidence>
<evidence type="ECO:0000256" key="8">
    <source>
        <dbReference type="PROSITE-ProRule" id="PRU01100"/>
    </source>
</evidence>
<evidence type="ECO:0000256" key="3">
    <source>
        <dbReference type="ARBA" id="ARBA00023295"/>
    </source>
</evidence>
<dbReference type="PANTHER" id="PTHR40079">
    <property type="entry name" value="MANNAN ENDO-1,4-BETA-MANNOSIDASE E-RELATED"/>
    <property type="match status" value="1"/>
</dbReference>
<dbReference type="PIRSF" id="PIRSF018168">
    <property type="entry name" value="Mannan-1_4-beta-mannosidase"/>
    <property type="match status" value="1"/>
</dbReference>